<comment type="caution">
    <text evidence="2">The sequence shown here is derived from an EMBL/GenBank/DDBJ whole genome shotgun (WGS) entry which is preliminary data.</text>
</comment>
<protein>
    <submittedName>
        <fullName evidence="2">Uncharacterized protein</fullName>
    </submittedName>
</protein>
<feature type="region of interest" description="Disordered" evidence="1">
    <location>
        <begin position="1"/>
        <end position="106"/>
    </location>
</feature>
<name>A0A1V6U9K5_9EURO</name>
<feature type="compositionally biased region" description="Low complexity" evidence="1">
    <location>
        <begin position="186"/>
        <end position="206"/>
    </location>
</feature>
<feature type="compositionally biased region" description="Low complexity" evidence="1">
    <location>
        <begin position="83"/>
        <end position="101"/>
    </location>
</feature>
<reference evidence="3" key="1">
    <citation type="journal article" date="2017" name="Nat. Microbiol.">
        <title>Global analysis of biosynthetic gene clusters reveals vast potential of secondary metabolite production in Penicillium species.</title>
        <authorList>
            <person name="Nielsen J.C."/>
            <person name="Grijseels S."/>
            <person name="Prigent S."/>
            <person name="Ji B."/>
            <person name="Dainat J."/>
            <person name="Nielsen K.F."/>
            <person name="Frisvad J.C."/>
            <person name="Workman M."/>
            <person name="Nielsen J."/>
        </authorList>
    </citation>
    <scope>NUCLEOTIDE SEQUENCE [LARGE SCALE GENOMIC DNA]</scope>
    <source>
        <strain evidence="3">IBT 31321</strain>
    </source>
</reference>
<dbReference type="Proteomes" id="UP000191500">
    <property type="component" value="Unassembled WGS sequence"/>
</dbReference>
<keyword evidence="3" id="KW-1185">Reference proteome</keyword>
<evidence type="ECO:0000313" key="2">
    <source>
        <dbReference type="EMBL" id="OQE35188.1"/>
    </source>
</evidence>
<proteinExistence type="predicted"/>
<evidence type="ECO:0000313" key="3">
    <source>
        <dbReference type="Proteomes" id="UP000191500"/>
    </source>
</evidence>
<dbReference type="EMBL" id="MDDG01000014">
    <property type="protein sequence ID" value="OQE35188.1"/>
    <property type="molecule type" value="Genomic_DNA"/>
</dbReference>
<sequence>MSEVTTGPRPEHFPLTTPTNSVEKESELQPATLSRPTGAASLDHKARANSASSSHEVPETRNAIVFDNCSSESSKSAYEEGSDTSFSNGSSSSSPNSLSPDSLHRTFPESNILKTSVLFDDSLIPKQKTVVLCNPAANHDLDTVSPNNFVPEELGALSGNCTQEDPNAKSREIPDSASDDDSDTFSPVGPRSLSSASSRSSQAPRH</sequence>
<dbReference type="AlphaFoldDB" id="A0A1V6U9K5"/>
<evidence type="ECO:0000256" key="1">
    <source>
        <dbReference type="SAM" id="MobiDB-lite"/>
    </source>
</evidence>
<dbReference type="STRING" id="36646.A0A1V6U9K5"/>
<organism evidence="2 3">
    <name type="scientific">Penicillium coprophilum</name>
    <dbReference type="NCBI Taxonomy" id="36646"/>
    <lineage>
        <taxon>Eukaryota</taxon>
        <taxon>Fungi</taxon>
        <taxon>Dikarya</taxon>
        <taxon>Ascomycota</taxon>
        <taxon>Pezizomycotina</taxon>
        <taxon>Eurotiomycetes</taxon>
        <taxon>Eurotiomycetidae</taxon>
        <taxon>Eurotiales</taxon>
        <taxon>Aspergillaceae</taxon>
        <taxon>Penicillium</taxon>
    </lineage>
</organism>
<feature type="region of interest" description="Disordered" evidence="1">
    <location>
        <begin position="138"/>
        <end position="206"/>
    </location>
</feature>
<accession>A0A1V6U9K5</accession>
<gene>
    <name evidence="2" type="ORF">PENCOP_c014G02833</name>
</gene>